<dbReference type="Proteomes" id="UP000078368">
    <property type="component" value="Unassembled WGS sequence"/>
</dbReference>
<gene>
    <name evidence="6" type="ORF">A4H34_09360</name>
</gene>
<dbReference type="Gene3D" id="3.30.450.330">
    <property type="match status" value="1"/>
</dbReference>
<dbReference type="GO" id="GO:0005886">
    <property type="term" value="C:plasma membrane"/>
    <property type="evidence" value="ECO:0007669"/>
    <property type="project" value="TreeGrafter"/>
</dbReference>
<proteinExistence type="inferred from homology"/>
<dbReference type="Gene3D" id="3.90.1310.10">
    <property type="entry name" value="Penicillin-binding protein 2a (Domain 2)"/>
    <property type="match status" value="1"/>
</dbReference>
<dbReference type="GO" id="GO:0071555">
    <property type="term" value="P:cell wall organization"/>
    <property type="evidence" value="ECO:0007669"/>
    <property type="project" value="TreeGrafter"/>
</dbReference>
<dbReference type="OrthoDB" id="9789078at2"/>
<dbReference type="Pfam" id="PF03717">
    <property type="entry name" value="PBP_dimer"/>
    <property type="match status" value="1"/>
</dbReference>
<dbReference type="EMBL" id="LVZK01000003">
    <property type="protein sequence ID" value="OAP85303.1"/>
    <property type="molecule type" value="Genomic_DNA"/>
</dbReference>
<dbReference type="InterPro" id="IPR036138">
    <property type="entry name" value="PBP_dimer_sf"/>
</dbReference>
<keyword evidence="3" id="KW-0472">Membrane</keyword>
<evidence type="ECO:0000256" key="2">
    <source>
        <dbReference type="ARBA" id="ARBA00007171"/>
    </source>
</evidence>
<sequence>MSSSATDNESEGRGADRPRRAAFSRYIRRLKEYHSSLPLAARRLHSLAVAFVVCALVLGIRLADLQGVRSASLAQAASGFRTRTYTLHAKRGDIVDSKGSVLATSIERYNIGVNQKAIAQYKRYDKDGNLIGSGAAAAAEQLAPLLKMDRAELGGLLLGGEKKKSFAYVKKDVSPDLWRKVNALRITGIEPEQYMKREYPNGAVAGNVLGYTGQVENEPAQIKGQAGIEKSQEAALAGKNGSLTVEVAGGGAVLPNGKRKEAAAKDGSTVKLTIDRDLQNQLMKAVDDSVKANNAEWGAAVVVEIGTGRILALVDSGSPNPADLGSTASSNWGSRAVQAPVEPGSTGKLITFSGSIDQKKVTPESVFTVPYSITMPNGEKVHDNDSHGTERMTVAGILAKSYNTGLIQIGDKVTDAKRYDYMKKFGIGSKTGIELPAESRGRLTQPSSWGPRGRYTTMFGQGWSATTVQLGQMVATIGNRGVRVPLHIVESVVDADGNEKPVAPEKKERVISADSAATMLKMMQAVTDKDSTGYLARVEGYNVAGKTGTAQVPDANGKLTKRVGTFVGVLPADKPQIAVAVTVFNGKGAGYGGEVAAPVFSNVAHFAVRQLGIAPSTEPLFKYPWYEYQIGKND</sequence>
<dbReference type="InterPro" id="IPR005311">
    <property type="entry name" value="PBP_dimer"/>
</dbReference>
<dbReference type="PANTHER" id="PTHR30627:SF1">
    <property type="entry name" value="PEPTIDOGLYCAN D,D-TRANSPEPTIDASE FTSI"/>
    <property type="match status" value="1"/>
</dbReference>
<protein>
    <submittedName>
        <fullName evidence="6">Penicillin-binding protein</fullName>
    </submittedName>
</protein>
<organism evidence="6 7">
    <name type="scientific">Peptidiphaga gingivicola</name>
    <dbReference type="NCBI Taxonomy" id="2741497"/>
    <lineage>
        <taxon>Bacteria</taxon>
        <taxon>Bacillati</taxon>
        <taxon>Actinomycetota</taxon>
        <taxon>Actinomycetes</taxon>
        <taxon>Actinomycetales</taxon>
        <taxon>Actinomycetaceae</taxon>
        <taxon>Peptidiphaga</taxon>
    </lineage>
</organism>
<dbReference type="InterPro" id="IPR001460">
    <property type="entry name" value="PCN-bd_Tpept"/>
</dbReference>
<dbReference type="GO" id="GO:0008658">
    <property type="term" value="F:penicillin binding"/>
    <property type="evidence" value="ECO:0007669"/>
    <property type="project" value="InterPro"/>
</dbReference>
<comment type="caution">
    <text evidence="6">The sequence shown here is derived from an EMBL/GenBank/DDBJ whole genome shotgun (WGS) entry which is preliminary data.</text>
</comment>
<dbReference type="SUPFAM" id="SSF56601">
    <property type="entry name" value="beta-lactamase/transpeptidase-like"/>
    <property type="match status" value="1"/>
</dbReference>
<evidence type="ECO:0000259" key="5">
    <source>
        <dbReference type="Pfam" id="PF03717"/>
    </source>
</evidence>
<accession>A0A179B249</accession>
<dbReference type="Pfam" id="PF00905">
    <property type="entry name" value="Transpeptidase"/>
    <property type="match status" value="1"/>
</dbReference>
<feature type="domain" description="Penicillin-binding protein dimerisation" evidence="5">
    <location>
        <begin position="88"/>
        <end position="255"/>
    </location>
</feature>
<dbReference type="SUPFAM" id="SSF56519">
    <property type="entry name" value="Penicillin binding protein dimerisation domain"/>
    <property type="match status" value="1"/>
</dbReference>
<dbReference type="AlphaFoldDB" id="A0A179B249"/>
<evidence type="ECO:0000256" key="1">
    <source>
        <dbReference type="ARBA" id="ARBA00004370"/>
    </source>
</evidence>
<dbReference type="InterPro" id="IPR050515">
    <property type="entry name" value="Beta-lactam/transpept"/>
</dbReference>
<dbReference type="Gene3D" id="3.40.710.10">
    <property type="entry name" value="DD-peptidase/beta-lactamase superfamily"/>
    <property type="match status" value="1"/>
</dbReference>
<evidence type="ECO:0000256" key="3">
    <source>
        <dbReference type="ARBA" id="ARBA00023136"/>
    </source>
</evidence>
<evidence type="ECO:0000313" key="6">
    <source>
        <dbReference type="EMBL" id="OAP85303.1"/>
    </source>
</evidence>
<keyword evidence="7" id="KW-1185">Reference proteome</keyword>
<dbReference type="PANTHER" id="PTHR30627">
    <property type="entry name" value="PEPTIDOGLYCAN D,D-TRANSPEPTIDASE"/>
    <property type="match status" value="1"/>
</dbReference>
<reference evidence="6 7" key="1">
    <citation type="submission" date="2016-04" db="EMBL/GenBank/DDBJ databases">
        <title>Peptidophaga gingivicola gen. nov., sp. nov., isolated from human subgingival plaque.</title>
        <authorList>
            <person name="Beall C.J."/>
            <person name="Mokrzan E.M."/>
            <person name="Griffen A.L."/>
            <person name="Leys E.J."/>
        </authorList>
    </citation>
    <scope>NUCLEOTIDE SEQUENCE [LARGE SCALE GENOMIC DNA]</scope>
    <source>
        <strain evidence="6 7">BA112</strain>
    </source>
</reference>
<evidence type="ECO:0000259" key="4">
    <source>
        <dbReference type="Pfam" id="PF00905"/>
    </source>
</evidence>
<dbReference type="STRING" id="1823756.A4H34_09360"/>
<evidence type="ECO:0000313" key="7">
    <source>
        <dbReference type="Proteomes" id="UP000078368"/>
    </source>
</evidence>
<comment type="similarity">
    <text evidence="2">Belongs to the transpeptidase family.</text>
</comment>
<dbReference type="InterPro" id="IPR012338">
    <property type="entry name" value="Beta-lactam/transpept-like"/>
</dbReference>
<name>A0A179B249_9ACTO</name>
<feature type="domain" description="Penicillin-binding protein transpeptidase" evidence="4">
    <location>
        <begin position="298"/>
        <end position="603"/>
    </location>
</feature>
<comment type="subcellular location">
    <subcellularLocation>
        <location evidence="1">Membrane</location>
    </subcellularLocation>
</comment>
<dbReference type="RefSeq" id="WP_064231914.1">
    <property type="nucleotide sequence ID" value="NZ_LVZK01000003.1"/>
</dbReference>